<evidence type="ECO:0000313" key="1">
    <source>
        <dbReference type="EMBL" id="MBI6883120.1"/>
    </source>
</evidence>
<protein>
    <submittedName>
        <fullName evidence="1">Uncharacterized protein</fullName>
    </submittedName>
</protein>
<dbReference type="RefSeq" id="WP_198746734.1">
    <property type="nucleotide sequence ID" value="NZ_JAEHTE010000002.1"/>
</dbReference>
<dbReference type="AlphaFoldDB" id="A0A8I1JK61"/>
<accession>A0A8I1JK61</accession>
<evidence type="ECO:0000313" key="2">
    <source>
        <dbReference type="Proteomes" id="UP000637061"/>
    </source>
</evidence>
<gene>
    <name evidence="1" type="ORF">JEU22_04280</name>
</gene>
<dbReference type="Proteomes" id="UP000637061">
    <property type="component" value="Unassembled WGS sequence"/>
</dbReference>
<proteinExistence type="predicted"/>
<dbReference type="EMBL" id="JAEHTE010000002">
    <property type="protein sequence ID" value="MBI6883120.1"/>
    <property type="molecule type" value="Genomic_DNA"/>
</dbReference>
<name>A0A8I1JK61_PSEPU</name>
<comment type="caution">
    <text evidence="1">The sequence shown here is derived from an EMBL/GenBank/DDBJ whole genome shotgun (WGS) entry which is preliminary data.</text>
</comment>
<reference evidence="1" key="1">
    <citation type="submission" date="2020-12" db="EMBL/GenBank/DDBJ databases">
        <title>Enhanced detection system for hospital associated transmission using whole genome sequencing surveillance.</title>
        <authorList>
            <person name="Harrison L.H."/>
            <person name="Van Tyne D."/>
            <person name="Marsh J.W."/>
            <person name="Griffith M.P."/>
            <person name="Snyder D.J."/>
            <person name="Cooper V.S."/>
            <person name="Mustapha M."/>
        </authorList>
    </citation>
    <scope>NUCLEOTIDE SEQUENCE</scope>
    <source>
        <strain evidence="1">PSB00042</strain>
    </source>
</reference>
<organism evidence="1 2">
    <name type="scientific">Pseudomonas putida</name>
    <name type="common">Arthrobacter siderocapsulatus</name>
    <dbReference type="NCBI Taxonomy" id="303"/>
    <lineage>
        <taxon>Bacteria</taxon>
        <taxon>Pseudomonadati</taxon>
        <taxon>Pseudomonadota</taxon>
        <taxon>Gammaproteobacteria</taxon>
        <taxon>Pseudomonadales</taxon>
        <taxon>Pseudomonadaceae</taxon>
        <taxon>Pseudomonas</taxon>
    </lineage>
</organism>
<sequence length="77" mass="9030">MIEQTSANATHHLSCRHVCRWSKNYVMRCHILKTMPDGRLKVLVFGDRNWKEREHISRVRYVEASRVKPIPAQAEAS</sequence>